<keyword evidence="3" id="KW-1185">Reference proteome</keyword>
<evidence type="ECO:0000313" key="3">
    <source>
        <dbReference type="Proteomes" id="UP000253318"/>
    </source>
</evidence>
<accession>A0A368TC55</accession>
<organism evidence="2 3">
    <name type="scientific">Marinitenerispora sediminis</name>
    <dbReference type="NCBI Taxonomy" id="1931232"/>
    <lineage>
        <taxon>Bacteria</taxon>
        <taxon>Bacillati</taxon>
        <taxon>Actinomycetota</taxon>
        <taxon>Actinomycetes</taxon>
        <taxon>Streptosporangiales</taxon>
        <taxon>Nocardiopsidaceae</taxon>
        <taxon>Marinitenerispora</taxon>
    </lineage>
</organism>
<protein>
    <submittedName>
        <fullName evidence="2">Uncharacterized protein</fullName>
    </submittedName>
</protein>
<reference evidence="2 3" key="1">
    <citation type="submission" date="2018-04" db="EMBL/GenBank/DDBJ databases">
        <title>Novel actinobacteria from marine sediment.</title>
        <authorList>
            <person name="Ng Z.Y."/>
            <person name="Tan G.Y.A."/>
        </authorList>
    </citation>
    <scope>NUCLEOTIDE SEQUENCE [LARGE SCALE GENOMIC DNA]</scope>
    <source>
        <strain evidence="2 3">TPS81</strain>
    </source>
</reference>
<evidence type="ECO:0000313" key="2">
    <source>
        <dbReference type="EMBL" id="RCV62530.1"/>
    </source>
</evidence>
<dbReference type="EMBL" id="QEIN01000003">
    <property type="protein sequence ID" value="RCV62530.1"/>
    <property type="molecule type" value="Genomic_DNA"/>
</dbReference>
<sequence>MVSVRERSCFMPELPVKLPEETIARLRFAAKMSGRTEGEIIAVLVDSMSAGEVDAEDHGDGRKEATRTPVPVYAVYEGNRVEGEFHPETGTLVITSPPWSGERFRSASSAASAVVRNFKPNVGSANRSGNEFWRQSGEGTKLGALRGR</sequence>
<evidence type="ECO:0000256" key="1">
    <source>
        <dbReference type="SAM" id="MobiDB-lite"/>
    </source>
</evidence>
<dbReference type="AlphaFoldDB" id="A0A368TC55"/>
<proteinExistence type="predicted"/>
<name>A0A368TC55_9ACTN</name>
<dbReference type="Proteomes" id="UP000253318">
    <property type="component" value="Unassembled WGS sequence"/>
</dbReference>
<comment type="caution">
    <text evidence="2">The sequence shown here is derived from an EMBL/GenBank/DDBJ whole genome shotgun (WGS) entry which is preliminary data.</text>
</comment>
<gene>
    <name evidence="2" type="ORF">DEF24_00715</name>
</gene>
<feature type="region of interest" description="Disordered" evidence="1">
    <location>
        <begin position="125"/>
        <end position="148"/>
    </location>
</feature>